<sequence length="174" mass="19054">MPRTDLLGLRRSKTWLLRAAVPVALAASSTMAHADRAADMCLDQRIRQAAAESIGKWAQLYPFARVLIGDDARFGSMSEPTVLQRGADNVVCLASFSLVKPSPTGSAYRVSIDHFAYRVTQESDGLTVSLADLPPTLDGTGLNMSNLVARFSIDGKPYADVLRANQQRFQERRQ</sequence>
<protein>
    <submittedName>
        <fullName evidence="2">Uncharacterized protein</fullName>
    </submittedName>
</protein>
<dbReference type="RefSeq" id="WP_183618616.1">
    <property type="nucleotide sequence ID" value="NZ_JACIDY010000010.1"/>
</dbReference>
<name>A0A7W6C139_9SPHN</name>
<gene>
    <name evidence="2" type="ORF">GGR39_003238</name>
</gene>
<accession>A0A7W6C139</accession>
<dbReference type="EMBL" id="JACIDY010000010">
    <property type="protein sequence ID" value="MBB3941558.1"/>
    <property type="molecule type" value="Genomic_DNA"/>
</dbReference>
<evidence type="ECO:0000256" key="1">
    <source>
        <dbReference type="SAM" id="SignalP"/>
    </source>
</evidence>
<keyword evidence="3" id="KW-1185">Reference proteome</keyword>
<dbReference type="AlphaFoldDB" id="A0A7W6C139"/>
<dbReference type="Proteomes" id="UP000561459">
    <property type="component" value="Unassembled WGS sequence"/>
</dbReference>
<organism evidence="2 3">
    <name type="scientific">Novosphingobium fluoreni</name>
    <dbReference type="NCBI Taxonomy" id="1391222"/>
    <lineage>
        <taxon>Bacteria</taxon>
        <taxon>Pseudomonadati</taxon>
        <taxon>Pseudomonadota</taxon>
        <taxon>Alphaproteobacteria</taxon>
        <taxon>Sphingomonadales</taxon>
        <taxon>Sphingomonadaceae</taxon>
        <taxon>Novosphingobium</taxon>
    </lineage>
</organism>
<reference evidence="2 3" key="1">
    <citation type="submission" date="2020-08" db="EMBL/GenBank/DDBJ databases">
        <title>Genomic Encyclopedia of Type Strains, Phase IV (KMG-IV): sequencing the most valuable type-strain genomes for metagenomic binning, comparative biology and taxonomic classification.</title>
        <authorList>
            <person name="Goeker M."/>
        </authorList>
    </citation>
    <scope>NUCLEOTIDE SEQUENCE [LARGE SCALE GENOMIC DNA]</scope>
    <source>
        <strain evidence="2 3">DSM 27568</strain>
    </source>
</reference>
<keyword evidence="1" id="KW-0732">Signal</keyword>
<feature type="chain" id="PRO_5031484370" evidence="1">
    <location>
        <begin position="35"/>
        <end position="174"/>
    </location>
</feature>
<evidence type="ECO:0000313" key="3">
    <source>
        <dbReference type="Proteomes" id="UP000561459"/>
    </source>
</evidence>
<proteinExistence type="predicted"/>
<feature type="signal peptide" evidence="1">
    <location>
        <begin position="1"/>
        <end position="34"/>
    </location>
</feature>
<comment type="caution">
    <text evidence="2">The sequence shown here is derived from an EMBL/GenBank/DDBJ whole genome shotgun (WGS) entry which is preliminary data.</text>
</comment>
<evidence type="ECO:0000313" key="2">
    <source>
        <dbReference type="EMBL" id="MBB3941558.1"/>
    </source>
</evidence>